<sequence length="166" mass="17311">MAKKQIILLGVAALFAVSGVVALPSGNVTGGVGCLVIAAVCAFAGAKGKAGQQADKKTVSHVAPASANERIAETIRTKLVGVTYDNEDGENRQDILSSMTGDEEVEVEKYIFNGEPAAYVKCGNKVLGNLAAELAKDLAEKYPDARYTAEILEISGGGGTYVRVQY</sequence>
<reference evidence="1 2" key="1">
    <citation type="submission" date="2021-06" db="EMBL/GenBank/DDBJ databases">
        <title>Faecalicatena sp. nov. isolated from porcine feces.</title>
        <authorList>
            <person name="Oh B.S."/>
            <person name="Lee J.H."/>
        </authorList>
    </citation>
    <scope>NUCLEOTIDE SEQUENCE [LARGE SCALE GENOMIC DNA]</scope>
    <source>
        <strain evidence="1 2">AGMB00832</strain>
    </source>
</reference>
<gene>
    <name evidence="1" type="ORF">HGO97_014595</name>
</gene>
<protein>
    <recommendedName>
        <fullName evidence="3">HIRAN domain-containing protein</fullName>
    </recommendedName>
</protein>
<dbReference type="PROSITE" id="PS51257">
    <property type="entry name" value="PROKAR_LIPOPROTEIN"/>
    <property type="match status" value="1"/>
</dbReference>
<accession>A0ABS6D6A9</accession>
<evidence type="ECO:0000313" key="1">
    <source>
        <dbReference type="EMBL" id="MBU3877036.1"/>
    </source>
</evidence>
<organism evidence="1 2">
    <name type="scientific">Faecalicatena faecalis</name>
    <dbReference type="NCBI Taxonomy" id="2726362"/>
    <lineage>
        <taxon>Bacteria</taxon>
        <taxon>Bacillati</taxon>
        <taxon>Bacillota</taxon>
        <taxon>Clostridia</taxon>
        <taxon>Lachnospirales</taxon>
        <taxon>Lachnospiraceae</taxon>
        <taxon>Faecalicatena</taxon>
    </lineage>
</organism>
<dbReference type="Proteomes" id="UP000723714">
    <property type="component" value="Unassembled WGS sequence"/>
</dbReference>
<dbReference type="EMBL" id="JABACJ020000014">
    <property type="protein sequence ID" value="MBU3877036.1"/>
    <property type="molecule type" value="Genomic_DNA"/>
</dbReference>
<keyword evidence="2" id="KW-1185">Reference proteome</keyword>
<proteinExistence type="predicted"/>
<name>A0ABS6D6A9_9FIRM</name>
<evidence type="ECO:0008006" key="3">
    <source>
        <dbReference type="Google" id="ProtNLM"/>
    </source>
</evidence>
<dbReference type="RefSeq" id="WP_216243027.1">
    <property type="nucleotide sequence ID" value="NZ_JABACJ020000014.1"/>
</dbReference>
<evidence type="ECO:0000313" key="2">
    <source>
        <dbReference type="Proteomes" id="UP000723714"/>
    </source>
</evidence>
<comment type="caution">
    <text evidence="1">The sequence shown here is derived from an EMBL/GenBank/DDBJ whole genome shotgun (WGS) entry which is preliminary data.</text>
</comment>